<keyword evidence="3" id="KW-1185">Reference proteome</keyword>
<dbReference type="InterPro" id="IPR004045">
    <property type="entry name" value="Glutathione_S-Trfase_N"/>
</dbReference>
<feature type="domain" description="GST N-terminal" evidence="1">
    <location>
        <begin position="10"/>
        <end position="86"/>
    </location>
</feature>
<gene>
    <name evidence="2" type="ordered locus">Swit_1652</name>
</gene>
<dbReference type="SUPFAM" id="SSF52833">
    <property type="entry name" value="Thioredoxin-like"/>
    <property type="match status" value="1"/>
</dbReference>
<dbReference type="Gene3D" id="1.20.1050.10">
    <property type="match status" value="1"/>
</dbReference>
<organism evidence="2 3">
    <name type="scientific">Rhizorhabdus wittichii (strain DSM 6014 / CCUG 31198 / JCM 15750 / NBRC 105917 / EY 4224 / RW1)</name>
    <name type="common">Sphingomonas wittichii</name>
    <dbReference type="NCBI Taxonomy" id="392499"/>
    <lineage>
        <taxon>Bacteria</taxon>
        <taxon>Pseudomonadati</taxon>
        <taxon>Pseudomonadota</taxon>
        <taxon>Alphaproteobacteria</taxon>
        <taxon>Sphingomonadales</taxon>
        <taxon>Sphingomonadaceae</taxon>
        <taxon>Rhizorhabdus</taxon>
    </lineage>
</organism>
<dbReference type="InterPro" id="IPR054416">
    <property type="entry name" value="GST_UstS-like_C"/>
</dbReference>
<dbReference type="EMBL" id="CP000699">
    <property type="protein sequence ID" value="ABQ68015.1"/>
    <property type="molecule type" value="Genomic_DNA"/>
</dbReference>
<dbReference type="CDD" id="cd03202">
    <property type="entry name" value="GST_C_etherase_LigE"/>
    <property type="match status" value="1"/>
</dbReference>
<dbReference type="Proteomes" id="UP000001989">
    <property type="component" value="Chromosome"/>
</dbReference>
<dbReference type="InterPro" id="IPR036282">
    <property type="entry name" value="Glutathione-S-Trfase_C_sf"/>
</dbReference>
<dbReference type="Gene3D" id="3.40.30.10">
    <property type="entry name" value="Glutaredoxin"/>
    <property type="match status" value="1"/>
</dbReference>
<dbReference type="PROSITE" id="PS50404">
    <property type="entry name" value="GST_NTER"/>
    <property type="match status" value="1"/>
</dbReference>
<protein>
    <recommendedName>
        <fullName evidence="1">GST N-terminal domain-containing protein</fullName>
    </recommendedName>
</protein>
<dbReference type="Pfam" id="PF13417">
    <property type="entry name" value="GST_N_3"/>
    <property type="match status" value="1"/>
</dbReference>
<proteinExistence type="predicted"/>
<accession>A0A9J9LDM9</accession>
<evidence type="ECO:0000313" key="2">
    <source>
        <dbReference type="EMBL" id="ABQ68015.1"/>
    </source>
</evidence>
<reference evidence="2 3" key="1">
    <citation type="journal article" date="2010" name="J. Bacteriol.">
        <title>Genome sequence of the dioxin-mineralizing bacterium Sphingomonas wittichii RW1.</title>
        <authorList>
            <person name="Miller T.R."/>
            <person name="Delcher A.L."/>
            <person name="Salzberg S.L."/>
            <person name="Saunders E."/>
            <person name="Detter J.C."/>
            <person name="Halden R.U."/>
        </authorList>
    </citation>
    <scope>NUCLEOTIDE SEQUENCE [LARGE SCALE GENOMIC DNA]</scope>
    <source>
        <strain evidence="3">DSM 6014 / CCUG 31198 / JCM 15750 / NBRC 105917 / EY 4224 / RW1</strain>
    </source>
</reference>
<dbReference type="SUPFAM" id="SSF47616">
    <property type="entry name" value="GST C-terminal domain-like"/>
    <property type="match status" value="1"/>
</dbReference>
<evidence type="ECO:0000259" key="1">
    <source>
        <dbReference type="PROSITE" id="PS50404"/>
    </source>
</evidence>
<name>A0A9J9LDM9_RHIWR</name>
<dbReference type="KEGG" id="swi:Swit_1652"/>
<dbReference type="AlphaFoldDB" id="A0A9J9LDM9"/>
<dbReference type="InterPro" id="IPR036249">
    <property type="entry name" value="Thioredoxin-like_sf"/>
</dbReference>
<sequence>MMAANITLYEIAVSGGASASPFVWRIKFSLARKGIPYRSKMLGLTDISRQFDGRFQTVPIIDFGDRQMNESIAIADWLDEAYPDLPAIFSGPAERAMIGFFDQWLLQLIVTGILPIYALDAHDGAAPHDRDYYRRSRESFFGQTLEEVVVKREERLPDVRRSFEPVRQTIVNQPFLGGTSPNFADMCLLGLFIFVGTIGTLPLLAADDPLVAYADRGFACFPSETASLRLKLGEPTR</sequence>
<dbReference type="Pfam" id="PF22041">
    <property type="entry name" value="GST_C_7"/>
    <property type="match status" value="1"/>
</dbReference>
<evidence type="ECO:0000313" key="3">
    <source>
        <dbReference type="Proteomes" id="UP000001989"/>
    </source>
</evidence>